<keyword evidence="2" id="KW-1133">Transmembrane helix</keyword>
<evidence type="ECO:0000256" key="2">
    <source>
        <dbReference type="SAM" id="Phobius"/>
    </source>
</evidence>
<name>A0A1C4B9T9_9LACO</name>
<reference evidence="4" key="1">
    <citation type="submission" date="2016-08" db="EMBL/GenBank/DDBJ databases">
        <authorList>
            <person name="Varghese N."/>
            <person name="Submissions Spin"/>
        </authorList>
    </citation>
    <scope>NUCLEOTIDE SEQUENCE [LARGE SCALE GENOMIC DNA]</scope>
    <source>
        <strain evidence="4">R-53094</strain>
    </source>
</reference>
<keyword evidence="3" id="KW-0132">Cell division</keyword>
<dbReference type="Proteomes" id="UP000199268">
    <property type="component" value="Unassembled WGS sequence"/>
</dbReference>
<sequence>MMRKVKKQSNIQPLNSAGKHHMNYQIRQEQYNRYIHRRRRIIAMIAIVVVAIITMINLYGQQTKYTNASAGLQETNKALTNAKKTNTDLKQEVKDLHDDSYLQKLIREKYMYTKDNEIVFNMPN</sequence>
<keyword evidence="1" id="KW-0175">Coiled coil</keyword>
<keyword evidence="4" id="KW-1185">Reference proteome</keyword>
<feature type="transmembrane region" description="Helical" evidence="2">
    <location>
        <begin position="41"/>
        <end position="60"/>
    </location>
</feature>
<evidence type="ECO:0000313" key="3">
    <source>
        <dbReference type="EMBL" id="SCC03619.1"/>
    </source>
</evidence>
<accession>A0A1C4B9T9</accession>
<feature type="coiled-coil region" evidence="1">
    <location>
        <begin position="72"/>
        <end position="99"/>
    </location>
</feature>
<keyword evidence="2" id="KW-0812">Transmembrane</keyword>
<proteinExistence type="predicted"/>
<dbReference type="PANTHER" id="PTHR40027">
    <property type="entry name" value="CELL DIVISION PROTEIN DIVIC"/>
    <property type="match status" value="1"/>
</dbReference>
<dbReference type="InterPro" id="IPR007060">
    <property type="entry name" value="FtsL/DivIC"/>
</dbReference>
<dbReference type="PANTHER" id="PTHR40027:SF1">
    <property type="entry name" value="CELL DIVISION PROTEIN DIVIC"/>
    <property type="match status" value="1"/>
</dbReference>
<organism evidence="3 4">
    <name type="scientific">Weissella bombi</name>
    <dbReference type="NCBI Taxonomy" id="1505725"/>
    <lineage>
        <taxon>Bacteria</taxon>
        <taxon>Bacillati</taxon>
        <taxon>Bacillota</taxon>
        <taxon>Bacilli</taxon>
        <taxon>Lactobacillales</taxon>
        <taxon>Lactobacillaceae</taxon>
        <taxon>Weissella</taxon>
    </lineage>
</organism>
<evidence type="ECO:0000256" key="1">
    <source>
        <dbReference type="SAM" id="Coils"/>
    </source>
</evidence>
<dbReference type="GO" id="GO:0051301">
    <property type="term" value="P:cell division"/>
    <property type="evidence" value="ECO:0007669"/>
    <property type="project" value="UniProtKB-KW"/>
</dbReference>
<keyword evidence="3" id="KW-0131">Cell cycle</keyword>
<evidence type="ECO:0000313" key="4">
    <source>
        <dbReference type="Proteomes" id="UP000199268"/>
    </source>
</evidence>
<dbReference type="Pfam" id="PF04977">
    <property type="entry name" value="DivIC"/>
    <property type="match status" value="1"/>
</dbReference>
<dbReference type="STRING" id="1505725.GA0061074_10960"/>
<dbReference type="InterPro" id="IPR039076">
    <property type="entry name" value="DivIC"/>
</dbReference>
<gene>
    <name evidence="3" type="ORF">GA0061074_10960</name>
</gene>
<protein>
    <submittedName>
        <fullName evidence="3">Cell division protein DivIC</fullName>
    </submittedName>
</protein>
<keyword evidence="2" id="KW-0472">Membrane</keyword>
<dbReference type="RefSeq" id="WP_240005874.1">
    <property type="nucleotide sequence ID" value="NZ_BJEE01000008.1"/>
</dbReference>
<dbReference type="AlphaFoldDB" id="A0A1C4B9T9"/>
<dbReference type="EMBL" id="FMAO01000009">
    <property type="protein sequence ID" value="SCC03619.1"/>
    <property type="molecule type" value="Genomic_DNA"/>
</dbReference>